<proteinExistence type="inferred from homology"/>
<evidence type="ECO:0000313" key="16">
    <source>
        <dbReference type="Proteomes" id="UP000070412"/>
    </source>
</evidence>
<evidence type="ECO:0000256" key="1">
    <source>
        <dbReference type="ARBA" id="ARBA00001450"/>
    </source>
</evidence>
<evidence type="ECO:0000256" key="5">
    <source>
        <dbReference type="ARBA" id="ARBA00022603"/>
    </source>
</evidence>
<keyword evidence="10 13" id="KW-0472">Membrane</keyword>
<accession>A0A834R858</accession>
<name>A0A834R858_SARSC</name>
<evidence type="ECO:0000256" key="6">
    <source>
        <dbReference type="ARBA" id="ARBA00022679"/>
    </source>
</evidence>
<reference evidence="15" key="3">
    <citation type="submission" date="2022-06" db="UniProtKB">
        <authorList>
            <consortium name="EnsemblMetazoa"/>
        </authorList>
    </citation>
    <scope>IDENTIFICATION</scope>
</reference>
<keyword evidence="13" id="KW-0256">Endoplasmic reticulum</keyword>
<evidence type="ECO:0000256" key="12">
    <source>
        <dbReference type="ARBA" id="ARBA00023656"/>
    </source>
</evidence>
<evidence type="ECO:0000256" key="10">
    <source>
        <dbReference type="ARBA" id="ARBA00023136"/>
    </source>
</evidence>
<dbReference type="GO" id="GO:0032259">
    <property type="term" value="P:methylation"/>
    <property type="evidence" value="ECO:0007669"/>
    <property type="project" value="UniProtKB-KW"/>
</dbReference>
<gene>
    <name evidence="14" type="ORF">SSS_8768</name>
</gene>
<dbReference type="PANTHER" id="PTHR12714">
    <property type="entry name" value="PROTEIN-S ISOPRENYLCYSTEINE O-METHYLTRANSFERASE"/>
    <property type="match status" value="1"/>
</dbReference>
<evidence type="ECO:0000256" key="9">
    <source>
        <dbReference type="ARBA" id="ARBA00022989"/>
    </source>
</evidence>
<feature type="transmembrane region" description="Helical" evidence="13">
    <location>
        <begin position="68"/>
        <end position="93"/>
    </location>
</feature>
<dbReference type="EnsemblMetazoa" id="SSS_8768s_mrna">
    <property type="protein sequence ID" value="KAF7491942.1"/>
    <property type="gene ID" value="SSS_8768"/>
</dbReference>
<dbReference type="Proteomes" id="UP000070412">
    <property type="component" value="Unassembled WGS sequence"/>
</dbReference>
<dbReference type="OrthoDB" id="422086at2759"/>
<feature type="transmembrane region" description="Helical" evidence="13">
    <location>
        <begin position="46"/>
        <end position="62"/>
    </location>
</feature>
<protein>
    <recommendedName>
        <fullName evidence="12 13">Protein-S-isoprenylcysteine O-methyltransferase</fullName>
        <ecNumber evidence="4 13">2.1.1.100</ecNumber>
    </recommendedName>
</protein>
<dbReference type="EMBL" id="WVUK01000058">
    <property type="protein sequence ID" value="KAF7491942.1"/>
    <property type="molecule type" value="Genomic_DNA"/>
</dbReference>
<feature type="transmembrane region" description="Helical" evidence="13">
    <location>
        <begin position="105"/>
        <end position="124"/>
    </location>
</feature>
<keyword evidence="5 13" id="KW-0489">Methyltransferase</keyword>
<evidence type="ECO:0000256" key="13">
    <source>
        <dbReference type="RuleBase" id="RU362022"/>
    </source>
</evidence>
<organism evidence="14">
    <name type="scientific">Sarcoptes scabiei</name>
    <name type="common">Itch mite</name>
    <name type="synonym">Acarus scabiei</name>
    <dbReference type="NCBI Taxonomy" id="52283"/>
    <lineage>
        <taxon>Eukaryota</taxon>
        <taxon>Metazoa</taxon>
        <taxon>Ecdysozoa</taxon>
        <taxon>Arthropoda</taxon>
        <taxon>Chelicerata</taxon>
        <taxon>Arachnida</taxon>
        <taxon>Acari</taxon>
        <taxon>Acariformes</taxon>
        <taxon>Sarcoptiformes</taxon>
        <taxon>Astigmata</taxon>
        <taxon>Psoroptidia</taxon>
        <taxon>Sarcoptoidea</taxon>
        <taxon>Sarcoptidae</taxon>
        <taxon>Sarcoptinae</taxon>
        <taxon>Sarcoptes</taxon>
    </lineage>
</organism>
<comment type="similarity">
    <text evidence="3 13">Belongs to the class VI-like SAM-binding methyltransferase superfamily. Isoprenylcysteine carboxyl methyltransferase family.</text>
</comment>
<evidence type="ECO:0000313" key="14">
    <source>
        <dbReference type="EMBL" id="KAF7491942.1"/>
    </source>
</evidence>
<evidence type="ECO:0000313" key="15">
    <source>
        <dbReference type="EnsemblMetazoa" id="KAF7491942.1"/>
    </source>
</evidence>
<feature type="transmembrane region" description="Helical" evidence="13">
    <location>
        <begin position="230"/>
        <end position="258"/>
    </location>
</feature>
<sequence>MDFNIQLKRKAISVSIQTFLGPALISIISLCLYYQCSFSRTMNYHFLPLLAIFIIISISLMIPHQSNFHLILVMLQSSFLSLVLLFGLHLSIANSSDSIRSNLPLGLYLIILSLFHYGEFITIALSNLENLKTDSFLINHSVEYISAITFSIVEFILESWFLPRIKFIGYPSLNCLGFSICLLGDGVRKLAMITAGQNFNHHVQTDHKPSHHLVTDGIYSIVRHPSYAGWFYWCIGAQILLNNPIGFVLSTIIAWLFFNERIRFEEITLVKFFGRNYIDYKQKVHLSGIPWINGNSD</sequence>
<dbReference type="GO" id="GO:0005789">
    <property type="term" value="C:endoplasmic reticulum membrane"/>
    <property type="evidence" value="ECO:0007669"/>
    <property type="project" value="UniProtKB-SubCell"/>
</dbReference>
<dbReference type="Pfam" id="PF04140">
    <property type="entry name" value="ICMT"/>
    <property type="match status" value="1"/>
</dbReference>
<evidence type="ECO:0000256" key="11">
    <source>
        <dbReference type="ARBA" id="ARBA00023572"/>
    </source>
</evidence>
<dbReference type="EC" id="2.1.1.100" evidence="4 13"/>
<dbReference type="PROSITE" id="PS51564">
    <property type="entry name" value="SAM_ICMT"/>
    <property type="match status" value="1"/>
</dbReference>
<evidence type="ECO:0000256" key="4">
    <source>
        <dbReference type="ARBA" id="ARBA00012151"/>
    </source>
</evidence>
<dbReference type="GO" id="GO:0004671">
    <property type="term" value="F:protein C-terminal S-isoprenylcysteine carboxyl O-methyltransferase activity"/>
    <property type="evidence" value="ECO:0007669"/>
    <property type="project" value="UniProtKB-EC"/>
</dbReference>
<evidence type="ECO:0000256" key="8">
    <source>
        <dbReference type="ARBA" id="ARBA00022692"/>
    </source>
</evidence>
<evidence type="ECO:0000256" key="2">
    <source>
        <dbReference type="ARBA" id="ARBA00004141"/>
    </source>
</evidence>
<keyword evidence="7 13" id="KW-0949">S-adenosyl-L-methionine</keyword>
<feature type="transmembrane region" description="Helical" evidence="13">
    <location>
        <begin position="12"/>
        <end position="34"/>
    </location>
</feature>
<comment type="function">
    <text evidence="11">Catalyzes the post-translational methylation of isoprenylated C-terminal cysteine residues.</text>
</comment>
<evidence type="ECO:0000256" key="3">
    <source>
        <dbReference type="ARBA" id="ARBA00009140"/>
    </source>
</evidence>
<keyword evidence="6 14" id="KW-0808">Transferase</keyword>
<keyword evidence="8 13" id="KW-0812">Transmembrane</keyword>
<keyword evidence="16" id="KW-1185">Reference proteome</keyword>
<evidence type="ECO:0000256" key="7">
    <source>
        <dbReference type="ARBA" id="ARBA00022691"/>
    </source>
</evidence>
<reference evidence="16" key="1">
    <citation type="journal article" date="2020" name="PLoS Negl. Trop. Dis.">
        <title>High-quality nuclear genome for Sarcoptes scabiei-A critical resource for a neglected parasite.</title>
        <authorList>
            <person name="Korhonen P.K."/>
            <person name="Gasser R.B."/>
            <person name="Ma G."/>
            <person name="Wang T."/>
            <person name="Stroehlein A.J."/>
            <person name="Young N.D."/>
            <person name="Ang C.S."/>
            <person name="Fernando D.D."/>
            <person name="Lu H.C."/>
            <person name="Taylor S."/>
            <person name="Reynolds S.L."/>
            <person name="Mofiz E."/>
            <person name="Najaraj S.H."/>
            <person name="Gowda H."/>
            <person name="Madugundu A."/>
            <person name="Renuse S."/>
            <person name="Holt D."/>
            <person name="Pandey A."/>
            <person name="Papenfuss A.T."/>
            <person name="Fischer K."/>
        </authorList>
    </citation>
    <scope>NUCLEOTIDE SEQUENCE [LARGE SCALE GENOMIC DNA]</scope>
</reference>
<dbReference type="InterPro" id="IPR025770">
    <property type="entry name" value="PPMT_MeTrfase"/>
</dbReference>
<dbReference type="AlphaFoldDB" id="A0A834R858"/>
<dbReference type="InterPro" id="IPR007269">
    <property type="entry name" value="ICMT_MeTrfase"/>
</dbReference>
<dbReference type="Gene3D" id="1.20.120.1630">
    <property type="match status" value="1"/>
</dbReference>
<comment type="subcellular location">
    <subcellularLocation>
        <location evidence="13">Endoplasmic reticulum membrane</location>
        <topology evidence="13">Multi-pass membrane protein</topology>
    </subcellularLocation>
    <subcellularLocation>
        <location evidence="2">Membrane</location>
        <topology evidence="2">Multi-pass membrane protein</topology>
    </subcellularLocation>
</comment>
<keyword evidence="9 13" id="KW-1133">Transmembrane helix</keyword>
<comment type="catalytic activity">
    <reaction evidence="1 13">
        <text>[protein]-C-terminal S-[(2E,6E)-farnesyl]-L-cysteine + S-adenosyl-L-methionine = [protein]-C-terminal S-[(2E,6E)-farnesyl]-L-cysteine methyl ester + S-adenosyl-L-homocysteine</text>
        <dbReference type="Rhea" id="RHEA:21672"/>
        <dbReference type="Rhea" id="RHEA-COMP:12125"/>
        <dbReference type="Rhea" id="RHEA-COMP:12126"/>
        <dbReference type="ChEBI" id="CHEBI:57856"/>
        <dbReference type="ChEBI" id="CHEBI:59789"/>
        <dbReference type="ChEBI" id="CHEBI:90510"/>
        <dbReference type="ChEBI" id="CHEBI:90511"/>
        <dbReference type="EC" id="2.1.1.100"/>
    </reaction>
</comment>
<feature type="transmembrane region" description="Helical" evidence="13">
    <location>
        <begin position="144"/>
        <end position="162"/>
    </location>
</feature>
<dbReference type="PANTHER" id="PTHR12714:SF9">
    <property type="entry name" value="PROTEIN-S-ISOPRENYLCYSTEINE O-METHYLTRANSFERASE"/>
    <property type="match status" value="1"/>
</dbReference>
<reference evidence="14" key="2">
    <citation type="submission" date="2020-01" db="EMBL/GenBank/DDBJ databases">
        <authorList>
            <person name="Korhonen P.K.K."/>
            <person name="Guangxu M.G."/>
            <person name="Wang T.W."/>
            <person name="Stroehlein A.J.S."/>
            <person name="Young N.D."/>
            <person name="Ang C.-S.A."/>
            <person name="Fernando D.W.F."/>
            <person name="Lu H.L."/>
            <person name="Taylor S.T."/>
            <person name="Ehtesham M.E.M."/>
            <person name="Najaraj S.H.N."/>
            <person name="Harsha G.H.G."/>
            <person name="Madugundu A.M."/>
            <person name="Renuse S.R."/>
            <person name="Holt D.H."/>
            <person name="Pandey A.P."/>
            <person name="Papenfuss A.P."/>
            <person name="Gasser R.B.G."/>
            <person name="Fischer K.F."/>
        </authorList>
    </citation>
    <scope>NUCLEOTIDE SEQUENCE</scope>
    <source>
        <strain evidence="14">SSS_KF_BRIS2020</strain>
    </source>
</reference>